<name>A0AAN9G6T6_9CAEN</name>
<dbReference type="PANTHER" id="PTHR23022">
    <property type="entry name" value="TRANSPOSABLE ELEMENT-RELATED"/>
    <property type="match status" value="1"/>
</dbReference>
<dbReference type="SUPFAM" id="SSF46689">
    <property type="entry name" value="Homeodomain-like"/>
    <property type="match status" value="1"/>
</dbReference>
<dbReference type="Pfam" id="PF13358">
    <property type="entry name" value="DDE_3"/>
    <property type="match status" value="1"/>
</dbReference>
<dbReference type="AlphaFoldDB" id="A0AAN9G6T6"/>
<reference evidence="3 4" key="1">
    <citation type="submission" date="2024-02" db="EMBL/GenBank/DDBJ databases">
        <title>Chromosome-scale genome assembly of the rough periwinkle Littorina saxatilis.</title>
        <authorList>
            <person name="De Jode A."/>
            <person name="Faria R."/>
            <person name="Formenti G."/>
            <person name="Sims Y."/>
            <person name="Smith T.P."/>
            <person name="Tracey A."/>
            <person name="Wood J.M.D."/>
            <person name="Zagrodzka Z.B."/>
            <person name="Johannesson K."/>
            <person name="Butlin R.K."/>
            <person name="Leder E.H."/>
        </authorList>
    </citation>
    <scope>NUCLEOTIDE SEQUENCE [LARGE SCALE GENOMIC DNA]</scope>
    <source>
        <strain evidence="3">Snail1</strain>
        <tissue evidence="3">Muscle</tissue>
    </source>
</reference>
<gene>
    <name evidence="3" type="ORF">V1264_004612</name>
</gene>
<dbReference type="InterPro" id="IPR052338">
    <property type="entry name" value="Transposase_5"/>
</dbReference>
<accession>A0AAN9G6T6</accession>
<proteinExistence type="predicted"/>
<dbReference type="Pfam" id="PF01498">
    <property type="entry name" value="HTH_Tnp_Tc3_2"/>
    <property type="match status" value="1"/>
</dbReference>
<dbReference type="InterPro" id="IPR038717">
    <property type="entry name" value="Tc1-like_DDE_dom"/>
</dbReference>
<dbReference type="PANTHER" id="PTHR23022:SF135">
    <property type="entry name" value="SI:DKEY-77F5.3"/>
    <property type="match status" value="1"/>
</dbReference>
<dbReference type="Gene3D" id="3.30.420.10">
    <property type="entry name" value="Ribonuclease H-like superfamily/Ribonuclease H"/>
    <property type="match status" value="1"/>
</dbReference>
<dbReference type="GO" id="GO:0006313">
    <property type="term" value="P:DNA transposition"/>
    <property type="evidence" value="ECO:0007669"/>
    <property type="project" value="InterPro"/>
</dbReference>
<keyword evidence="4" id="KW-1185">Reference proteome</keyword>
<dbReference type="GO" id="GO:0015074">
    <property type="term" value="P:DNA integration"/>
    <property type="evidence" value="ECO:0007669"/>
    <property type="project" value="InterPro"/>
</dbReference>
<evidence type="ECO:0008006" key="5">
    <source>
        <dbReference type="Google" id="ProtNLM"/>
    </source>
</evidence>
<evidence type="ECO:0000313" key="4">
    <source>
        <dbReference type="Proteomes" id="UP001374579"/>
    </source>
</evidence>
<dbReference type="Proteomes" id="UP001374579">
    <property type="component" value="Unassembled WGS sequence"/>
</dbReference>
<feature type="domain" description="Tc1-like transposase DDE" evidence="2">
    <location>
        <begin position="147"/>
        <end position="291"/>
    </location>
</feature>
<dbReference type="InterPro" id="IPR002492">
    <property type="entry name" value="Transposase_Tc1-like"/>
</dbReference>
<comment type="caution">
    <text evidence="3">The sequence shown here is derived from an EMBL/GenBank/DDBJ whole genome shotgun (WGS) entry which is preliminary data.</text>
</comment>
<dbReference type="GO" id="GO:0003677">
    <property type="term" value="F:DNA binding"/>
    <property type="evidence" value="ECO:0007669"/>
    <property type="project" value="InterPro"/>
</dbReference>
<sequence length="358" mass="41639">MPRLTPEQRERAVGRLSAGDDPEAAAVAFNEHLSTVYRFQQRFVNTGSTADTQRSGRPRVTTQRQDRQILRYHLRNRFHTANETARNTVGNHQRLIKGQTIRRRLAERDLQNCRPARGPVLTQRHRKARQQWAQDHINWNWRQWRNILFTDESRFCISHVDGRVRVWRRRGERYADDCVMEHNAQGGPNVMVWGGIGLGPVFFNNLGPGRGNGITAQRYIDQILQPHVVPFFQARRNCVLQQDNARPHTARVTQAFLQHNNIDIMAWPALSPYLNPIEHFWDQLQRKVNQLRPGPRTAADLRQALVHAWCNIPRDAINRLIHSMRRRCQAVINVQGGHTPYLTICRGSLCPWQQKAMP</sequence>
<dbReference type="InterPro" id="IPR009057">
    <property type="entry name" value="Homeodomain-like_sf"/>
</dbReference>
<dbReference type="EMBL" id="JBAMIC010000013">
    <property type="protein sequence ID" value="KAK7097668.1"/>
    <property type="molecule type" value="Genomic_DNA"/>
</dbReference>
<protein>
    <recommendedName>
        <fullName evidence="5">Transposase</fullName>
    </recommendedName>
</protein>
<evidence type="ECO:0000259" key="1">
    <source>
        <dbReference type="Pfam" id="PF01498"/>
    </source>
</evidence>
<dbReference type="InterPro" id="IPR036397">
    <property type="entry name" value="RNaseH_sf"/>
</dbReference>
<evidence type="ECO:0000259" key="2">
    <source>
        <dbReference type="Pfam" id="PF13358"/>
    </source>
</evidence>
<evidence type="ECO:0000313" key="3">
    <source>
        <dbReference type="EMBL" id="KAK7097668.1"/>
    </source>
</evidence>
<organism evidence="3 4">
    <name type="scientific">Littorina saxatilis</name>
    <dbReference type="NCBI Taxonomy" id="31220"/>
    <lineage>
        <taxon>Eukaryota</taxon>
        <taxon>Metazoa</taxon>
        <taxon>Spiralia</taxon>
        <taxon>Lophotrochozoa</taxon>
        <taxon>Mollusca</taxon>
        <taxon>Gastropoda</taxon>
        <taxon>Caenogastropoda</taxon>
        <taxon>Littorinimorpha</taxon>
        <taxon>Littorinoidea</taxon>
        <taxon>Littorinidae</taxon>
        <taxon>Littorina</taxon>
    </lineage>
</organism>
<feature type="domain" description="Transposase Tc1-like" evidence="1">
    <location>
        <begin position="66"/>
        <end position="138"/>
    </location>
</feature>